<dbReference type="InterPro" id="IPR042778">
    <property type="entry name" value="ZCWPW1/ZCWPW2"/>
</dbReference>
<evidence type="ECO:0008006" key="10">
    <source>
        <dbReference type="Google" id="ProtNLM"/>
    </source>
</evidence>
<evidence type="ECO:0000256" key="3">
    <source>
        <dbReference type="ARBA" id="ARBA00022833"/>
    </source>
</evidence>
<dbReference type="Gene3D" id="2.30.30.140">
    <property type="match status" value="1"/>
</dbReference>
<dbReference type="InterPro" id="IPR000313">
    <property type="entry name" value="PWWP_dom"/>
</dbReference>
<feature type="domain" description="PWWP" evidence="6">
    <location>
        <begin position="314"/>
        <end position="369"/>
    </location>
</feature>
<dbReference type="SMART" id="SM00293">
    <property type="entry name" value="PWWP"/>
    <property type="match status" value="1"/>
</dbReference>
<dbReference type="Pfam" id="PF07496">
    <property type="entry name" value="zf-CW"/>
    <property type="match status" value="1"/>
</dbReference>
<evidence type="ECO:0000259" key="7">
    <source>
        <dbReference type="PROSITE" id="PS51050"/>
    </source>
</evidence>
<dbReference type="EMBL" id="WNWW01000412">
    <property type="protein sequence ID" value="KAF3425202.1"/>
    <property type="molecule type" value="Genomic_DNA"/>
</dbReference>
<comment type="caution">
    <text evidence="8">The sequence shown here is derived from an EMBL/GenBank/DDBJ whole genome shotgun (WGS) entry which is preliminary data.</text>
</comment>
<gene>
    <name evidence="8" type="ORF">E2986_07272</name>
</gene>
<name>A0A833W6F7_9HYME</name>
<feature type="transmembrane region" description="Helical" evidence="5">
    <location>
        <begin position="262"/>
        <end position="281"/>
    </location>
</feature>
<keyword evidence="3" id="KW-0862">Zinc</keyword>
<keyword evidence="9" id="KW-1185">Reference proteome</keyword>
<dbReference type="Pfam" id="PF00855">
    <property type="entry name" value="PWWP"/>
    <property type="match status" value="1"/>
</dbReference>
<dbReference type="PANTHER" id="PTHR15999:SF2">
    <property type="entry name" value="ZINC FINGER CW-TYPE PWWP DOMAIN PROTEIN 1"/>
    <property type="match status" value="1"/>
</dbReference>
<keyword evidence="5" id="KW-0812">Transmembrane</keyword>
<dbReference type="PANTHER" id="PTHR15999">
    <property type="entry name" value="ZINC FINGER CW-TYPE PWWP DOMAIN PROTEIN 1"/>
    <property type="match status" value="1"/>
</dbReference>
<dbReference type="InterPro" id="IPR011124">
    <property type="entry name" value="Znf_CW"/>
</dbReference>
<evidence type="ECO:0000256" key="4">
    <source>
        <dbReference type="SAM" id="MobiDB-lite"/>
    </source>
</evidence>
<keyword evidence="5" id="KW-0472">Membrane</keyword>
<reference evidence="8" key="1">
    <citation type="submission" date="2019-11" db="EMBL/GenBank/DDBJ databases">
        <title>The nuclear and mitochondrial genomes of Frieseomelitta varia - a highly eusocial stingless bee (Meliponini) with a permanently sterile worker caste.</title>
        <authorList>
            <person name="Freitas F.C.P."/>
            <person name="Lourenco A.P."/>
            <person name="Nunes F.M.F."/>
            <person name="Paschoal A.R."/>
            <person name="Abreu F.C.P."/>
            <person name="Barbin F.O."/>
            <person name="Bataglia L."/>
            <person name="Cardoso-Junior C.A.M."/>
            <person name="Cervoni M.S."/>
            <person name="Silva S.R."/>
            <person name="Dalarmi F."/>
            <person name="Del Lama M.A."/>
            <person name="Depintor T.S."/>
            <person name="Ferreira K.M."/>
            <person name="Goria P.S."/>
            <person name="Jaskot M.C."/>
            <person name="Lago D.C."/>
            <person name="Luna-Lucena D."/>
            <person name="Moda L.M."/>
            <person name="Nascimento L."/>
            <person name="Pedrino M."/>
            <person name="Rabico F.O."/>
            <person name="Sanches F.C."/>
            <person name="Santos D.E."/>
            <person name="Santos C.G."/>
            <person name="Vieira J."/>
            <person name="Lopes T.F."/>
            <person name="Barchuk A.R."/>
            <person name="Hartfelder K."/>
            <person name="Simoes Z.L.P."/>
            <person name="Bitondi M.M.G."/>
            <person name="Pinheiro D.G."/>
        </authorList>
    </citation>
    <scope>NUCLEOTIDE SEQUENCE</scope>
    <source>
        <strain evidence="8">USP_RPSP 00005682</strain>
        <tissue evidence="8">Whole individual</tissue>
    </source>
</reference>
<dbReference type="Proteomes" id="UP000655588">
    <property type="component" value="Unassembled WGS sequence"/>
</dbReference>
<dbReference type="GO" id="GO:0008270">
    <property type="term" value="F:zinc ion binding"/>
    <property type="evidence" value="ECO:0007669"/>
    <property type="project" value="UniProtKB-KW"/>
</dbReference>
<keyword evidence="1" id="KW-0479">Metal-binding</keyword>
<evidence type="ECO:0000256" key="5">
    <source>
        <dbReference type="SAM" id="Phobius"/>
    </source>
</evidence>
<evidence type="ECO:0000259" key="6">
    <source>
        <dbReference type="PROSITE" id="PS50812"/>
    </source>
</evidence>
<sequence length="487" mass="57198">MSLTYQNRTRGPVMQRPTRNGMQGRNFLFQRSDLNQRTPSLFETWRLTEIKCFNSSSNLSSQSNLFCKQSFENTCNSYITPPVEKIYVKTPRAPVKFKKQVKKGDLRPKKLHYTDDELDNSSTNTDSGINVQFDQSNDTFHKQRATKCNRLDCTQSQMRGLRAKLDRIKMHTDDKENDKSIVENSRNNVAQESVVFNPNAEVLSQCDDNLDWKEKLYWLQPRRDVGLWIECCRKKCKKWRYIESYHDPVDVPKLWYCEMNSGLYIVCFVIFCVFHTCLISLRDFTDKSMASCDVPEHPKSQAIKTDLIENDYNAGSIVWARIKGYPWWPGIVNDCPETCTYYKLPKNSLKPNKYYVTFFNKEKLESNWISKGNIKSFKTNKYTTLIRQTKFNGIDYKKPLQEAYEMATNALSLSILERLRRFSFLAFYEKFYDINNNSSQIINNNSTTDISSDMDTNSDDEIPCSKPKKKQYTLKEYYLDVICKNQR</sequence>
<feature type="domain" description="CW-type" evidence="7">
    <location>
        <begin position="222"/>
        <end position="300"/>
    </location>
</feature>
<evidence type="ECO:0000256" key="1">
    <source>
        <dbReference type="ARBA" id="ARBA00022723"/>
    </source>
</evidence>
<dbReference type="SUPFAM" id="SSF63748">
    <property type="entry name" value="Tudor/PWWP/MBT"/>
    <property type="match status" value="1"/>
</dbReference>
<proteinExistence type="predicted"/>
<evidence type="ECO:0000313" key="9">
    <source>
        <dbReference type="Proteomes" id="UP000655588"/>
    </source>
</evidence>
<accession>A0A833W6F7</accession>
<dbReference type="PROSITE" id="PS51050">
    <property type="entry name" value="ZF_CW"/>
    <property type="match status" value="1"/>
</dbReference>
<evidence type="ECO:0000256" key="2">
    <source>
        <dbReference type="ARBA" id="ARBA00022771"/>
    </source>
</evidence>
<dbReference type="AlphaFoldDB" id="A0A833W6F7"/>
<feature type="region of interest" description="Disordered" evidence="4">
    <location>
        <begin position="1"/>
        <end position="21"/>
    </location>
</feature>
<dbReference type="CDD" id="cd20145">
    <property type="entry name" value="PWWP_ZCWPW1"/>
    <property type="match status" value="1"/>
</dbReference>
<keyword evidence="2" id="KW-0863">Zinc-finger</keyword>
<keyword evidence="5" id="KW-1133">Transmembrane helix</keyword>
<dbReference type="GO" id="GO:0005634">
    <property type="term" value="C:nucleus"/>
    <property type="evidence" value="ECO:0007669"/>
    <property type="project" value="TreeGrafter"/>
</dbReference>
<dbReference type="PROSITE" id="PS50812">
    <property type="entry name" value="PWWP"/>
    <property type="match status" value="1"/>
</dbReference>
<organism evidence="8 9">
    <name type="scientific">Frieseomelitta varia</name>
    <dbReference type="NCBI Taxonomy" id="561572"/>
    <lineage>
        <taxon>Eukaryota</taxon>
        <taxon>Metazoa</taxon>
        <taxon>Ecdysozoa</taxon>
        <taxon>Arthropoda</taxon>
        <taxon>Hexapoda</taxon>
        <taxon>Insecta</taxon>
        <taxon>Pterygota</taxon>
        <taxon>Neoptera</taxon>
        <taxon>Endopterygota</taxon>
        <taxon>Hymenoptera</taxon>
        <taxon>Apocrita</taxon>
        <taxon>Aculeata</taxon>
        <taxon>Apoidea</taxon>
        <taxon>Anthophila</taxon>
        <taxon>Apidae</taxon>
        <taxon>Frieseomelitta</taxon>
    </lineage>
</organism>
<protein>
    <recommendedName>
        <fullName evidence="10">Zinc finger CW-type PWWP domain protein 1</fullName>
    </recommendedName>
</protein>
<dbReference type="Gene3D" id="3.30.40.100">
    <property type="match status" value="1"/>
</dbReference>
<evidence type="ECO:0000313" key="8">
    <source>
        <dbReference type="EMBL" id="KAF3425202.1"/>
    </source>
</evidence>